<reference evidence="2" key="1">
    <citation type="submission" date="2014-11" db="EMBL/GenBank/DDBJ databases">
        <authorList>
            <person name="Otto D Thomas"/>
            <person name="Naeem Raeece"/>
        </authorList>
    </citation>
    <scope>NUCLEOTIDE SEQUENCE</scope>
</reference>
<dbReference type="VEuPathDB" id="CryptoDB:Cvel_22371"/>
<dbReference type="PhylomeDB" id="A0A0G4GKY4"/>
<protein>
    <submittedName>
        <fullName evidence="2">Uncharacterized protein</fullName>
    </submittedName>
</protein>
<evidence type="ECO:0000256" key="1">
    <source>
        <dbReference type="SAM" id="MobiDB-lite"/>
    </source>
</evidence>
<sequence length="130" mass="14503">MGQTRFFLLDGINEEKRQEELGLGKQLCFLTSIIQQLAKAGSLPPHLILENVLDWKNRKFSLETEDVDGDLITIIDETNLELIKRFPVCADQLLAKVRARPQKYGLIPSPEASDLHPSPVSVSDPAPTPI</sequence>
<dbReference type="EMBL" id="CDMZ01001317">
    <property type="protein sequence ID" value="CEM30692.1"/>
    <property type="molecule type" value="Genomic_DNA"/>
</dbReference>
<gene>
    <name evidence="2" type="ORF">Cvel_22371</name>
</gene>
<proteinExistence type="predicted"/>
<accession>A0A0G4GKY4</accession>
<evidence type="ECO:0000313" key="2">
    <source>
        <dbReference type="EMBL" id="CEM30692.1"/>
    </source>
</evidence>
<dbReference type="AlphaFoldDB" id="A0A0G4GKY4"/>
<name>A0A0G4GKY4_9ALVE</name>
<feature type="region of interest" description="Disordered" evidence="1">
    <location>
        <begin position="106"/>
        <end position="130"/>
    </location>
</feature>
<organism evidence="2">
    <name type="scientific">Chromera velia CCMP2878</name>
    <dbReference type="NCBI Taxonomy" id="1169474"/>
    <lineage>
        <taxon>Eukaryota</taxon>
        <taxon>Sar</taxon>
        <taxon>Alveolata</taxon>
        <taxon>Colpodellida</taxon>
        <taxon>Chromeraceae</taxon>
        <taxon>Chromera</taxon>
    </lineage>
</organism>